<dbReference type="GO" id="GO:0006351">
    <property type="term" value="P:DNA-templated transcription"/>
    <property type="evidence" value="ECO:0007669"/>
    <property type="project" value="UniProtKB-UniRule"/>
</dbReference>
<evidence type="ECO:0000256" key="14">
    <source>
        <dbReference type="ARBA" id="ARBA00023280"/>
    </source>
</evidence>
<dbReference type="GO" id="GO:0008270">
    <property type="term" value="F:zinc ion binding"/>
    <property type="evidence" value="ECO:0007669"/>
    <property type="project" value="UniProtKB-KW"/>
</dbReference>
<dbReference type="GO" id="GO:0052150">
    <property type="term" value="P:symbiont-mediated perturbation of host apoptosis"/>
    <property type="evidence" value="ECO:0007669"/>
    <property type="project" value="UniProtKB-KW"/>
</dbReference>
<keyword evidence="4 16" id="KW-0945">Host-virus interaction</keyword>
<dbReference type="GO" id="GO:0030430">
    <property type="term" value="C:host cell cytoplasm"/>
    <property type="evidence" value="ECO:0007669"/>
    <property type="project" value="UniProtKB-SubCell"/>
</dbReference>
<feature type="zinc finger region" evidence="16">
    <location>
        <begin position="117"/>
        <end position="153"/>
    </location>
</feature>
<dbReference type="InterPro" id="IPR038575">
    <property type="entry name" value="E6_sf"/>
</dbReference>
<comment type="miscellaneous">
    <text evidence="16">Belongs to the low risk human alphapapillomavirus family. The cancer-causing human papillomavirus E6 protein has a unique carboxy terminal PDZ domain containing substrate but low risk E6s do not possess this domain.</text>
</comment>
<dbReference type="HAMAP" id="MF_04006">
    <property type="entry name" value="HPV_E6"/>
    <property type="match status" value="1"/>
</dbReference>
<dbReference type="Proteomes" id="UP000171007">
    <property type="component" value="Segment"/>
</dbReference>
<keyword evidence="13 16" id="KW-1035">Host cytoplasm</keyword>
<evidence type="ECO:0000256" key="15">
    <source>
        <dbReference type="ARBA" id="ARBA00023323"/>
    </source>
</evidence>
<keyword evidence="6 16" id="KW-0479">Metal-binding</keyword>
<evidence type="ECO:0000256" key="8">
    <source>
        <dbReference type="ARBA" id="ARBA00022833"/>
    </source>
</evidence>
<name>F8QPQ1_9PAPI</name>
<keyword evidence="14 16" id="KW-0899">Viral immunoevasion</keyword>
<keyword evidence="10 16" id="KW-0238">DNA-binding</keyword>
<evidence type="ECO:0000256" key="2">
    <source>
        <dbReference type="ARBA" id="ARBA00022518"/>
    </source>
</evidence>
<evidence type="ECO:0000256" key="16">
    <source>
        <dbReference type="HAMAP-Rule" id="MF_04006"/>
    </source>
</evidence>
<keyword evidence="11 16" id="KW-0010">Activator</keyword>
<evidence type="ECO:0000256" key="13">
    <source>
        <dbReference type="ARBA" id="ARBA00023200"/>
    </source>
</evidence>
<evidence type="ECO:0000256" key="12">
    <source>
        <dbReference type="ARBA" id="ARBA00023163"/>
    </source>
</evidence>
<comment type="similarity">
    <text evidence="1 17">Belongs to the papillomaviridae E6 protein family.</text>
</comment>
<reference evidence="18 19" key="1">
    <citation type="journal article" date="2011" name="Vet. Pathol.">
        <title>Novel betapapillomavirus associated with hand and foot papillomas in a cynomolgus macaque.</title>
        <authorList>
            <person name="Wood C.E."/>
            <person name="Tannehill-Gregg S.H."/>
            <person name="Chen Z."/>
            <person name="Doorslaer K."/>
            <person name="Nelson D.R."/>
            <person name="Cline J.M."/>
            <person name="Burk R.D."/>
        </authorList>
    </citation>
    <scope>NUCLEOTIDE SEQUENCE [LARGE SCALE GENOMIC DNA]</scope>
    <source>
        <strain evidence="18">CgPV1</strain>
    </source>
</reference>
<evidence type="ECO:0000313" key="18">
    <source>
        <dbReference type="EMBL" id="ADW41701.1"/>
    </source>
</evidence>
<feature type="zinc finger region" evidence="16">
    <location>
        <begin position="44"/>
        <end position="80"/>
    </location>
</feature>
<gene>
    <name evidence="16 18" type="primary">E6</name>
</gene>
<sequence>METYISRTVCVSKAAMSTGDPYPKNVFLLCKNYDLDLENLQLNCIFCCSALTNVEVVSFAYKELNLVWKDQFPHGACAKCLVAAGKLRQFRHWQYSCYASTVEKETGKSIAELFMRCYLCHKPLCSVEKNYIIEGNLRFHKIADYWRGACLHCRRPCTDDSQL</sequence>
<keyword evidence="2 16" id="KW-0244">Early protein</keyword>
<keyword evidence="5 16" id="KW-1090">Inhibition of host innate immune response by virus</keyword>
<keyword evidence="15 16" id="KW-1119">Modulation of host cell apoptosis by virus</keyword>
<keyword evidence="12 16" id="KW-0804">Transcription</keyword>
<dbReference type="GO" id="GO:0039648">
    <property type="term" value="P:symbiont-mediated perturbation of host ubiquitin-like protein modification"/>
    <property type="evidence" value="ECO:0007669"/>
    <property type="project" value="UniProtKB-UniRule"/>
</dbReference>
<evidence type="ECO:0000256" key="7">
    <source>
        <dbReference type="ARBA" id="ARBA00022771"/>
    </source>
</evidence>
<keyword evidence="7 16" id="KW-0863">Zinc-finger</keyword>
<dbReference type="GO" id="GO:0052170">
    <property type="term" value="P:symbiont-mediated suppression of host innate immune response"/>
    <property type="evidence" value="ECO:0007669"/>
    <property type="project" value="UniProtKB-KW"/>
</dbReference>
<evidence type="ECO:0000256" key="6">
    <source>
        <dbReference type="ARBA" id="ARBA00022723"/>
    </source>
</evidence>
<evidence type="ECO:0000256" key="10">
    <source>
        <dbReference type="ARBA" id="ARBA00023125"/>
    </source>
</evidence>
<evidence type="ECO:0000256" key="5">
    <source>
        <dbReference type="ARBA" id="ARBA00022632"/>
    </source>
</evidence>
<dbReference type="Pfam" id="PF00518">
    <property type="entry name" value="E6"/>
    <property type="match status" value="1"/>
</dbReference>
<keyword evidence="8 16" id="KW-0862">Zinc</keyword>
<dbReference type="GO" id="GO:0042025">
    <property type="term" value="C:host cell nucleus"/>
    <property type="evidence" value="ECO:0007669"/>
    <property type="project" value="UniProtKB-SubCell"/>
</dbReference>
<comment type="subunit">
    <text evidence="16">Forms homodimers. Interacts with ubiquitin-protein ligase UBE3A/E6-AP; this interaction stimulates UBE3A ubiquitin activity. Interacts with host TP53 and EP300; this interaction inhibits TP53 activity.</text>
</comment>
<evidence type="ECO:0000256" key="1">
    <source>
        <dbReference type="ARBA" id="ARBA00006346"/>
    </source>
</evidence>
<accession>F8QPQ1</accession>
<evidence type="ECO:0000313" key="19">
    <source>
        <dbReference type="Proteomes" id="UP000171007"/>
    </source>
</evidence>
<dbReference type="EMBL" id="GU014532">
    <property type="protein sequence ID" value="ADW41701.1"/>
    <property type="molecule type" value="Genomic_DNA"/>
</dbReference>
<keyword evidence="3 16" id="KW-1048">Host nucleus</keyword>
<comment type="caution">
    <text evidence="16">Lacks conserved residue(s) required for the propagation of feature annotation.</text>
</comment>
<dbReference type="SUPFAM" id="SSF161229">
    <property type="entry name" value="E6 C-terminal domain-like"/>
    <property type="match status" value="2"/>
</dbReference>
<evidence type="ECO:0000256" key="3">
    <source>
        <dbReference type="ARBA" id="ARBA00022562"/>
    </source>
</evidence>
<dbReference type="GO" id="GO:0003677">
    <property type="term" value="F:DNA binding"/>
    <property type="evidence" value="ECO:0007669"/>
    <property type="project" value="UniProtKB-UniRule"/>
</dbReference>
<evidence type="ECO:0000256" key="11">
    <source>
        <dbReference type="ARBA" id="ARBA00023159"/>
    </source>
</evidence>
<comment type="function">
    <text evidence="16">Plays a major role in the induction and maintenance of cellular transformation. E6 associates with host UBE3A/E6-AP ubiquitin-protein ligase and modulates its activity. Sequesters tumor suppressor TP53 in the host cytoplasm and modulates its activity by interacting with host EP300 that results in the reduction of TP53 acetylation and activation. In turn, apoptosis induced by DNA damage is inhibited. E6 protects also host keratinocytes from apoptosis by mediating the degradation of host BAK1. May also inhibit host immune response.</text>
</comment>
<proteinExistence type="inferred from homology"/>
<protein>
    <recommendedName>
        <fullName evidence="16 17">Protein E6</fullName>
    </recommendedName>
</protein>
<evidence type="ECO:0000256" key="9">
    <source>
        <dbReference type="ARBA" id="ARBA00023015"/>
    </source>
</evidence>
<dbReference type="GO" id="GO:0006355">
    <property type="term" value="P:regulation of DNA-templated transcription"/>
    <property type="evidence" value="ECO:0007669"/>
    <property type="project" value="UniProtKB-UniRule"/>
</dbReference>
<organism evidence="18 19">
    <name type="scientific">Colobus guereza papillomavirus 1</name>
    <dbReference type="NCBI Taxonomy" id="2759889"/>
    <lineage>
        <taxon>Viruses</taxon>
        <taxon>Monodnaviria</taxon>
        <taxon>Shotokuvirae</taxon>
        <taxon>Cossaviricota</taxon>
        <taxon>Papovaviricetes</taxon>
        <taxon>Zurhausenvirales</taxon>
        <taxon>Papillomaviridae</taxon>
        <taxon>Firstpapillomavirinae</taxon>
        <taxon>Alphapapillomavirus</taxon>
        <taxon>Alphapapillomavirus 14</taxon>
    </lineage>
</organism>
<comment type="subcellular location">
    <subcellularLocation>
        <location evidence="16 17">Host cytoplasm</location>
    </subcellularLocation>
    <subcellularLocation>
        <location evidence="16 17">Host nucleus</location>
    </subcellularLocation>
</comment>
<dbReference type="InterPro" id="IPR001334">
    <property type="entry name" value="E6"/>
</dbReference>
<dbReference type="Gene3D" id="3.30.240.40">
    <property type="entry name" value="E6 early regulatory protein"/>
    <property type="match status" value="2"/>
</dbReference>
<evidence type="ECO:0000256" key="17">
    <source>
        <dbReference type="RuleBase" id="RU363123"/>
    </source>
</evidence>
<dbReference type="GO" id="GO:0039502">
    <property type="term" value="P:symbiont-mediated suppression of host type I interferon-mediated signaling pathway"/>
    <property type="evidence" value="ECO:0007669"/>
    <property type="project" value="UniProtKB-UniRule"/>
</dbReference>
<keyword evidence="9 16" id="KW-0805">Transcription regulation</keyword>
<evidence type="ECO:0000256" key="4">
    <source>
        <dbReference type="ARBA" id="ARBA00022581"/>
    </source>
</evidence>